<dbReference type="RefSeq" id="XP_013176760.1">
    <property type="nucleotide sequence ID" value="XM_013321306.1"/>
</dbReference>
<keyword evidence="1" id="KW-0472">Membrane</keyword>
<keyword evidence="1" id="KW-0812">Transmembrane</keyword>
<dbReference type="GeneID" id="106124537"/>
<organism evidence="3">
    <name type="scientific">Papilio xuthus</name>
    <name type="common">Asian swallowtail butterfly</name>
    <dbReference type="NCBI Taxonomy" id="66420"/>
    <lineage>
        <taxon>Eukaryota</taxon>
        <taxon>Metazoa</taxon>
        <taxon>Ecdysozoa</taxon>
        <taxon>Arthropoda</taxon>
        <taxon>Hexapoda</taxon>
        <taxon>Insecta</taxon>
        <taxon>Pterygota</taxon>
        <taxon>Neoptera</taxon>
        <taxon>Endopterygota</taxon>
        <taxon>Lepidoptera</taxon>
        <taxon>Glossata</taxon>
        <taxon>Ditrysia</taxon>
        <taxon>Papilionoidea</taxon>
        <taxon>Papilionidae</taxon>
        <taxon>Papilioninae</taxon>
        <taxon>Papilio</taxon>
    </lineage>
</organism>
<gene>
    <name evidence="3" type="primary">LOC106124537</name>
</gene>
<keyword evidence="2" id="KW-0732">Signal</keyword>
<evidence type="ECO:0000313" key="3">
    <source>
        <dbReference type="RefSeq" id="XP_013176760.1"/>
    </source>
</evidence>
<dbReference type="AlphaFoldDB" id="A0AAJ7EGQ8"/>
<feature type="chain" id="PRO_5042561411" evidence="2">
    <location>
        <begin position="19"/>
        <end position="401"/>
    </location>
</feature>
<keyword evidence="1" id="KW-1133">Transmembrane helix</keyword>
<reference evidence="3" key="1">
    <citation type="submission" date="2025-08" db="UniProtKB">
        <authorList>
            <consortium name="RefSeq"/>
        </authorList>
    </citation>
    <scope>IDENTIFICATION</scope>
</reference>
<dbReference type="Proteomes" id="UP000694872">
    <property type="component" value="Unplaced"/>
</dbReference>
<protein>
    <submittedName>
        <fullName evidence="3">Uncharacterized protein LOC106124537 isoform X1</fullName>
    </submittedName>
</protein>
<evidence type="ECO:0000256" key="2">
    <source>
        <dbReference type="SAM" id="SignalP"/>
    </source>
</evidence>
<accession>A0AAJ7EGQ8</accession>
<feature type="signal peptide" evidence="2">
    <location>
        <begin position="1"/>
        <end position="18"/>
    </location>
</feature>
<proteinExistence type="predicted"/>
<evidence type="ECO:0000256" key="1">
    <source>
        <dbReference type="SAM" id="Phobius"/>
    </source>
</evidence>
<sequence length="401" mass="44493">MFSNVFLITVCNVGFICALEIINNQNGRQLQRVDNKIIYNADLHNDLLDITCTSDIKNVTLRWIIKRNGYSSMYCKENKMTSSLNYRIHLRDRDNNTKLICVSSTTAIYSTLTVEIRLGNRDGVAASYCTSMSNLFCLDEANQASTIEVTVNKKTLQEMSGPEAGTYGYEYVSASADITVTCLTKLHADYLMMCGRDLSDMNTRCSDDGKVCQVRSDFHSRARRSEKRLVYCYAVKGDIVQGNIAKLAIDFKLLSHRTQNNSLSVIGLPTTFKQQSSEIDSEIDSVEHSVTETSLNEVRMLPALVIILLIIVVALLFLVFHLYARKSSGEQAHGNSTTLVRNSSVLEFTLDNNYYMFREVAGCGDPSAEYANSLAAAPASAHDPPPANTCTATDANCIYSN</sequence>
<dbReference type="KEGG" id="pxu:106124537"/>
<feature type="transmembrane region" description="Helical" evidence="1">
    <location>
        <begin position="300"/>
        <end position="323"/>
    </location>
</feature>
<name>A0AAJ7EGQ8_PAPXU</name>